<dbReference type="Pfam" id="PF16363">
    <property type="entry name" value="GDP_Man_Dehyd"/>
    <property type="match status" value="1"/>
</dbReference>
<evidence type="ECO:0000313" key="3">
    <source>
        <dbReference type="EMBL" id="ONM13849.1"/>
    </source>
</evidence>
<protein>
    <submittedName>
        <fullName evidence="3">NAD(P)-binding Rossmann-fold superfamily protein</fullName>
    </submittedName>
</protein>
<proteinExistence type="inferred from homology"/>
<dbReference type="InterPro" id="IPR036291">
    <property type="entry name" value="NAD(P)-bd_dom_sf"/>
</dbReference>
<dbReference type="AlphaFoldDB" id="A0A1D6DZ99"/>
<dbReference type="Gene3D" id="3.40.50.720">
    <property type="entry name" value="NAD(P)-binding Rossmann-like Domain"/>
    <property type="match status" value="1"/>
</dbReference>
<evidence type="ECO:0000259" key="2">
    <source>
        <dbReference type="Pfam" id="PF16363"/>
    </source>
</evidence>
<evidence type="ECO:0000256" key="1">
    <source>
        <dbReference type="ARBA" id="ARBA00007637"/>
    </source>
</evidence>
<reference evidence="3" key="1">
    <citation type="submission" date="2015-12" db="EMBL/GenBank/DDBJ databases">
        <title>Update maize B73 reference genome by single molecule sequencing technologies.</title>
        <authorList>
            <consortium name="Maize Genome Sequencing Project"/>
            <person name="Ware D."/>
        </authorList>
    </citation>
    <scope>NUCLEOTIDE SEQUENCE [LARGE SCALE GENOMIC DNA]</scope>
    <source>
        <tissue evidence="3">Seedling</tissue>
    </source>
</reference>
<sequence length="294" mass="31963">MAFLLLAFDTMASIGFGGARVLGDAVVATGGGEADVRDQEAVAAKEGRGRSRQLFSGVGRRVFRGMAGDSKVGRRGGRVLVGFIPGRRLHMSTTPRSRSQGSRTTRPWILSGMDFAGSRRKPNLTGKIAVAAALTVMCIIVLKQSPSFSGTSVGYFTDTYMHRSFLIVTNSQFRHGCTVPAISWKLFKSFACSSLLLVSLILFGWRHLLKHSHFLQFSRHETGVTHVLVTGGAGYIGSHATLRLLSDKYRVTIVDNLSRGNIGAVRVLQRLFPEPGRLQFIYADLGDAKAVSFL</sequence>
<dbReference type="PANTHER" id="PTHR43725:SF53">
    <property type="entry name" value="UDP-ARABINOSE 4-EPIMERASE 1"/>
    <property type="match status" value="1"/>
</dbReference>
<gene>
    <name evidence="3" type="ORF">ZEAMMB73_Zm00001d002292</name>
</gene>
<dbReference type="SUPFAM" id="SSF51735">
    <property type="entry name" value="NAD(P)-binding Rossmann-fold domains"/>
    <property type="match status" value="1"/>
</dbReference>
<organism evidence="3">
    <name type="scientific">Zea mays</name>
    <name type="common">Maize</name>
    <dbReference type="NCBI Taxonomy" id="4577"/>
    <lineage>
        <taxon>Eukaryota</taxon>
        <taxon>Viridiplantae</taxon>
        <taxon>Streptophyta</taxon>
        <taxon>Embryophyta</taxon>
        <taxon>Tracheophyta</taxon>
        <taxon>Spermatophyta</taxon>
        <taxon>Magnoliopsida</taxon>
        <taxon>Liliopsida</taxon>
        <taxon>Poales</taxon>
        <taxon>Poaceae</taxon>
        <taxon>PACMAD clade</taxon>
        <taxon>Panicoideae</taxon>
        <taxon>Andropogonodae</taxon>
        <taxon>Andropogoneae</taxon>
        <taxon>Tripsacinae</taxon>
        <taxon>Zea</taxon>
    </lineage>
</organism>
<dbReference type="InterPro" id="IPR016040">
    <property type="entry name" value="NAD(P)-bd_dom"/>
</dbReference>
<name>A0A1D6DZ99_MAIZE</name>
<comment type="similarity">
    <text evidence="1">Belongs to the NAD(P)-dependent epimerase/dehydratase family.</text>
</comment>
<dbReference type="EMBL" id="CM007648">
    <property type="protein sequence ID" value="ONM13849.1"/>
    <property type="molecule type" value="Genomic_DNA"/>
</dbReference>
<dbReference type="PANTHER" id="PTHR43725">
    <property type="entry name" value="UDP-GLUCOSE 4-EPIMERASE"/>
    <property type="match status" value="1"/>
</dbReference>
<accession>A0A1D6DZ99</accession>
<feature type="domain" description="NAD(P)-binding" evidence="2">
    <location>
        <begin position="228"/>
        <end position="291"/>
    </location>
</feature>